<dbReference type="Gene3D" id="3.40.50.12230">
    <property type="match status" value="1"/>
</dbReference>
<dbReference type="InterPro" id="IPR036477">
    <property type="entry name" value="Formyl_transf_N_sf"/>
</dbReference>
<name>A0AA38LZS7_9CUCU</name>
<proteinExistence type="predicted"/>
<dbReference type="CDD" id="cd08646">
    <property type="entry name" value="FMT_core_Met-tRNA-FMT_N"/>
    <property type="match status" value="1"/>
</dbReference>
<dbReference type="PANTHER" id="PTHR11138:SF5">
    <property type="entry name" value="METHIONYL-TRNA FORMYLTRANSFERASE, MITOCHONDRIAL"/>
    <property type="match status" value="1"/>
</dbReference>
<organism evidence="4 5">
    <name type="scientific">Zophobas morio</name>
    <dbReference type="NCBI Taxonomy" id="2755281"/>
    <lineage>
        <taxon>Eukaryota</taxon>
        <taxon>Metazoa</taxon>
        <taxon>Ecdysozoa</taxon>
        <taxon>Arthropoda</taxon>
        <taxon>Hexapoda</taxon>
        <taxon>Insecta</taxon>
        <taxon>Pterygota</taxon>
        <taxon>Neoptera</taxon>
        <taxon>Endopterygota</taxon>
        <taxon>Coleoptera</taxon>
        <taxon>Polyphaga</taxon>
        <taxon>Cucujiformia</taxon>
        <taxon>Tenebrionidae</taxon>
        <taxon>Zophobas</taxon>
    </lineage>
</organism>
<dbReference type="PANTHER" id="PTHR11138">
    <property type="entry name" value="METHIONYL-TRNA FORMYLTRANSFERASE"/>
    <property type="match status" value="1"/>
</dbReference>
<dbReference type="InterPro" id="IPR001555">
    <property type="entry name" value="GART_AS"/>
</dbReference>
<evidence type="ECO:0000256" key="2">
    <source>
        <dbReference type="ARBA" id="ARBA00014185"/>
    </source>
</evidence>
<keyword evidence="5" id="KW-1185">Reference proteome</keyword>
<dbReference type="InterPro" id="IPR041711">
    <property type="entry name" value="Met-tRNA-FMT_N"/>
</dbReference>
<dbReference type="PROSITE" id="PS00373">
    <property type="entry name" value="GART"/>
    <property type="match status" value="1"/>
</dbReference>
<dbReference type="EC" id="2.1.2.9" evidence="1"/>
<dbReference type="GO" id="GO:0005829">
    <property type="term" value="C:cytosol"/>
    <property type="evidence" value="ECO:0007669"/>
    <property type="project" value="TreeGrafter"/>
</dbReference>
<dbReference type="EMBL" id="JALNTZ010003293">
    <property type="protein sequence ID" value="KAJ3616545.1"/>
    <property type="molecule type" value="Genomic_DNA"/>
</dbReference>
<dbReference type="Proteomes" id="UP001168821">
    <property type="component" value="Unassembled WGS sequence"/>
</dbReference>
<feature type="domain" description="Formyl transferase N-terminal" evidence="3">
    <location>
        <begin position="5"/>
        <end position="175"/>
    </location>
</feature>
<evidence type="ECO:0000313" key="4">
    <source>
        <dbReference type="EMBL" id="KAJ3616545.1"/>
    </source>
</evidence>
<comment type="caution">
    <text evidence="4">The sequence shown here is derived from an EMBL/GenBank/DDBJ whole genome shotgun (WGS) entry which is preliminary data.</text>
</comment>
<dbReference type="SUPFAM" id="SSF53328">
    <property type="entry name" value="Formyltransferase"/>
    <property type="match status" value="1"/>
</dbReference>
<sequence length="212" mass="23511">MKNRIIFCGTPDIAAGILESLLEIESIEVVAVITQPDRFVGRKKVLTPSPVKVVANENDILVLQPEKIGTITLEVQNLKPDFMVTCAYGQFVPQKILDLFKNCINVHGSLLPKYRGGSPIQYSIMNGDEVSGISLMKMIKQMDAGEVYVQEEIKIEPNDNSGSLFLKMTSLGQSMIKKYLSKILSGEIKGKPQDESQVTFAYNKVGEQEKID</sequence>
<dbReference type="GO" id="GO:0004479">
    <property type="term" value="F:methionyl-tRNA formyltransferase activity"/>
    <property type="evidence" value="ECO:0007669"/>
    <property type="project" value="UniProtKB-EC"/>
</dbReference>
<protein>
    <recommendedName>
        <fullName evidence="2">Methionyl-tRNA formyltransferase, mitochondrial</fullName>
        <ecNumber evidence="1">2.1.2.9</ecNumber>
    </recommendedName>
</protein>
<accession>A0AA38LZS7</accession>
<dbReference type="NCBIfam" id="TIGR00460">
    <property type="entry name" value="fmt"/>
    <property type="match status" value="1"/>
</dbReference>
<dbReference type="AlphaFoldDB" id="A0AA38LZS7"/>
<evidence type="ECO:0000256" key="1">
    <source>
        <dbReference type="ARBA" id="ARBA00012261"/>
    </source>
</evidence>
<dbReference type="InterPro" id="IPR002376">
    <property type="entry name" value="Formyl_transf_N"/>
</dbReference>
<evidence type="ECO:0000259" key="3">
    <source>
        <dbReference type="Pfam" id="PF00551"/>
    </source>
</evidence>
<evidence type="ECO:0000313" key="5">
    <source>
        <dbReference type="Proteomes" id="UP001168821"/>
    </source>
</evidence>
<reference evidence="4" key="1">
    <citation type="journal article" date="2023" name="G3 (Bethesda)">
        <title>Whole genome assemblies of Zophobas morio and Tenebrio molitor.</title>
        <authorList>
            <person name="Kaur S."/>
            <person name="Stinson S.A."/>
            <person name="diCenzo G.C."/>
        </authorList>
    </citation>
    <scope>NUCLEOTIDE SEQUENCE</scope>
    <source>
        <strain evidence="4">QUZm001</strain>
    </source>
</reference>
<dbReference type="InterPro" id="IPR005794">
    <property type="entry name" value="Fmt"/>
</dbReference>
<dbReference type="Pfam" id="PF00551">
    <property type="entry name" value="Formyl_trans_N"/>
    <property type="match status" value="1"/>
</dbReference>
<gene>
    <name evidence="4" type="ORF">Zmor_011839</name>
</gene>